<organism evidence="1 2">
    <name type="scientific">Elysia crispata</name>
    <name type="common">lettuce slug</name>
    <dbReference type="NCBI Taxonomy" id="231223"/>
    <lineage>
        <taxon>Eukaryota</taxon>
        <taxon>Metazoa</taxon>
        <taxon>Spiralia</taxon>
        <taxon>Lophotrochozoa</taxon>
        <taxon>Mollusca</taxon>
        <taxon>Gastropoda</taxon>
        <taxon>Heterobranchia</taxon>
        <taxon>Euthyneura</taxon>
        <taxon>Panpulmonata</taxon>
        <taxon>Sacoglossa</taxon>
        <taxon>Placobranchoidea</taxon>
        <taxon>Plakobranchidae</taxon>
        <taxon>Elysia</taxon>
    </lineage>
</organism>
<keyword evidence="2" id="KW-1185">Reference proteome</keyword>
<accession>A0AAE1DSC5</accession>
<name>A0AAE1DSC5_9GAST</name>
<dbReference type="Proteomes" id="UP001283361">
    <property type="component" value="Unassembled WGS sequence"/>
</dbReference>
<sequence length="114" mass="13114">MAIFNLRTVLHNHRATVLFDVRVAVSNSWEYAGAKSMFRLWVCAGAKSMFHLSGNWAYLWQSDRQDLCGSVELRVFYRDLTTGPNVENRGYVCRLKPLICSSSDSQSEEEYIQN</sequence>
<reference evidence="1" key="1">
    <citation type="journal article" date="2023" name="G3 (Bethesda)">
        <title>A reference genome for the long-term kleptoplast-retaining sea slug Elysia crispata morphotype clarki.</title>
        <authorList>
            <person name="Eastman K.E."/>
            <person name="Pendleton A.L."/>
            <person name="Shaikh M.A."/>
            <person name="Suttiyut T."/>
            <person name="Ogas R."/>
            <person name="Tomko P."/>
            <person name="Gavelis G."/>
            <person name="Widhalm J.R."/>
            <person name="Wisecaver J.H."/>
        </authorList>
    </citation>
    <scope>NUCLEOTIDE SEQUENCE</scope>
    <source>
        <strain evidence="1">ECLA1</strain>
    </source>
</reference>
<comment type="caution">
    <text evidence="1">The sequence shown here is derived from an EMBL/GenBank/DDBJ whole genome shotgun (WGS) entry which is preliminary data.</text>
</comment>
<proteinExistence type="predicted"/>
<dbReference type="AlphaFoldDB" id="A0AAE1DSC5"/>
<gene>
    <name evidence="1" type="ORF">RRG08_001158</name>
</gene>
<protein>
    <submittedName>
        <fullName evidence="1">Uncharacterized protein</fullName>
    </submittedName>
</protein>
<evidence type="ECO:0000313" key="2">
    <source>
        <dbReference type="Proteomes" id="UP001283361"/>
    </source>
</evidence>
<dbReference type="EMBL" id="JAWDGP010002663">
    <property type="protein sequence ID" value="KAK3781094.1"/>
    <property type="molecule type" value="Genomic_DNA"/>
</dbReference>
<evidence type="ECO:0000313" key="1">
    <source>
        <dbReference type="EMBL" id="KAK3781094.1"/>
    </source>
</evidence>